<keyword evidence="2" id="KW-1185">Reference proteome</keyword>
<organism evidence="1 2">
    <name type="scientific">phage Lak_Megaphage_RVC_JS4_GC31</name>
    <dbReference type="NCBI Taxonomy" id="3109228"/>
    <lineage>
        <taxon>Viruses</taxon>
        <taxon>Duplodnaviria</taxon>
        <taxon>Heunggongvirae</taxon>
        <taxon>Uroviricota</taxon>
        <taxon>Caudoviricetes</taxon>
        <taxon>Caudoviricetes code 15 clade</taxon>
    </lineage>
</organism>
<accession>A0ABZ0Z1H7</accession>
<sequence length="44" mass="5363">MKGKNYPSYEEICEKYNELESWVKTAQYFGFSEKVLRLIRKKNN</sequence>
<evidence type="ECO:0000313" key="1">
    <source>
        <dbReference type="EMBL" id="WQJ53045.1"/>
    </source>
</evidence>
<protein>
    <submittedName>
        <fullName evidence="1">Uncharacterized protein</fullName>
    </submittedName>
</protein>
<dbReference type="EMBL" id="OR769222">
    <property type="protein sequence ID" value="WQJ53045.1"/>
    <property type="molecule type" value="Genomic_DNA"/>
</dbReference>
<dbReference type="Proteomes" id="UP001349343">
    <property type="component" value="Segment"/>
</dbReference>
<evidence type="ECO:0000313" key="2">
    <source>
        <dbReference type="Proteomes" id="UP001349343"/>
    </source>
</evidence>
<proteinExistence type="predicted"/>
<name>A0ABZ0Z1H7_9CAUD</name>
<reference evidence="1 2" key="1">
    <citation type="submission" date="2023-11" db="EMBL/GenBank/DDBJ databases">
        <authorList>
            <person name="Cook R."/>
            <person name="Crisci M."/>
            <person name="Pye H."/>
            <person name="Adriaenssens E."/>
            <person name="Santini J."/>
        </authorList>
    </citation>
    <scope>NUCLEOTIDE SEQUENCE [LARGE SCALE GENOMIC DNA]</scope>
    <source>
        <strain evidence="1">Lak_Megaphage_RVC_JS4_GC31</strain>
    </source>
</reference>